<dbReference type="EMBL" id="LR590484">
    <property type="protein sequence ID" value="VTR44465.1"/>
    <property type="molecule type" value="Genomic_DNA"/>
</dbReference>
<organism evidence="1 2">
    <name type="scientific">Sphingobacterium thalpophilum</name>
    <dbReference type="NCBI Taxonomy" id="259"/>
    <lineage>
        <taxon>Bacteria</taxon>
        <taxon>Pseudomonadati</taxon>
        <taxon>Bacteroidota</taxon>
        <taxon>Sphingobacteriia</taxon>
        <taxon>Sphingobacteriales</taxon>
        <taxon>Sphingobacteriaceae</taxon>
        <taxon>Sphingobacterium</taxon>
    </lineage>
</organism>
<proteinExistence type="predicted"/>
<gene>
    <name evidence="1" type="ORF">NCTC11429_03050</name>
</gene>
<reference evidence="1 2" key="1">
    <citation type="submission" date="2019-05" db="EMBL/GenBank/DDBJ databases">
        <authorList>
            <consortium name="Pathogen Informatics"/>
        </authorList>
    </citation>
    <scope>NUCLEOTIDE SEQUENCE [LARGE SCALE GENOMIC DNA]</scope>
    <source>
        <strain evidence="1 2">NCTC11429</strain>
    </source>
</reference>
<dbReference type="AlphaFoldDB" id="A0A4U9VC62"/>
<name>A0A4U9VC62_9SPHI</name>
<protein>
    <submittedName>
        <fullName evidence="1">Uncharacterized protein</fullName>
    </submittedName>
</protein>
<evidence type="ECO:0000313" key="1">
    <source>
        <dbReference type="EMBL" id="VTR44465.1"/>
    </source>
</evidence>
<accession>A0A4U9VC62</accession>
<dbReference type="STRING" id="1123265.GCA_000686625_02729"/>
<evidence type="ECO:0000313" key="2">
    <source>
        <dbReference type="Proteomes" id="UP000308196"/>
    </source>
</evidence>
<dbReference type="KEGG" id="stha:NCTC11429_03050"/>
<sequence>MGFFLNFIIMRRKKNNCNTVVANFRRLMPLLALFVCLSCSKNDKLENSKEITEETTVRKTKANAVTDPNEQNANKNWKWDDPNLTKVNLYFKPKINGQPSPSIERPLPWNTFGNPLNNSDKDYRSELGWVLYLKDFGTPDRPAQAPFFALYNIYSGVLRFFVYNYRVQDLNEGSKTHYIAKLSYAIPDQHNGMLSFSAPPDQFIIDKEDRDLSLVSVTRKNASDVWMNFDFVMAKPSPYKNSTNLVLSVFGVNETELNLGSDFSTLTAKSSIGGAGKSGSDFAKFINGGVEYTTSGGALVESINKLKESFPDVKAKVARSTKAESNLETSRLRAAIPIATVAAGIGVIKGLFGFVKSFVGGSKSATNTQTSLQYNGIVKTTGTANLTNNLYNIQFYTGNNSLSPSYYVPLYDYTIGLIPVFESENGINSNWALHLKYDEILYQCHNGWPYEPVRQGQFSIQEQSIFPILSHFTNDEVSDLVNRVRLDSVKLTLLNRRDFGDGYANSFNYMPYKVFDKYEPYNEGITVNSVNSGWRKFFPYYQQSPSSIFYIKKFYHDQYANNTGYYSNGFTTDQKFRPAIGIYIKFTITDPKYPNNESRERVIFKVVDTEFKGGSRDYPGKSGCPVVDYNN</sequence>
<dbReference type="Proteomes" id="UP000308196">
    <property type="component" value="Chromosome"/>
</dbReference>